<dbReference type="EMBL" id="MN740240">
    <property type="protein sequence ID" value="QHT95438.1"/>
    <property type="molecule type" value="Genomic_DNA"/>
</dbReference>
<protein>
    <submittedName>
        <fullName evidence="1">Uncharacterized protein</fullName>
    </submittedName>
</protein>
<sequence>MASTRNKNSIGDYQNEIHSYTHASNYMTYDNAGKVENNYFAGDGLLMGRMASENLASNACDIESQLFGIGSTNLVTPQKQIQPKIHNIKSLNVSDRISMIIPAPLVVEKDQRPNLMK</sequence>
<proteinExistence type="predicted"/>
<accession>A0A6C0IQF1</accession>
<reference evidence="1" key="1">
    <citation type="journal article" date="2020" name="Nature">
        <title>Giant virus diversity and host interactions through global metagenomics.</title>
        <authorList>
            <person name="Schulz F."/>
            <person name="Roux S."/>
            <person name="Paez-Espino D."/>
            <person name="Jungbluth S."/>
            <person name="Walsh D.A."/>
            <person name="Denef V.J."/>
            <person name="McMahon K.D."/>
            <person name="Konstantinidis K.T."/>
            <person name="Eloe-Fadrosh E.A."/>
            <person name="Kyrpides N.C."/>
            <person name="Woyke T."/>
        </authorList>
    </citation>
    <scope>NUCLEOTIDE SEQUENCE</scope>
    <source>
        <strain evidence="1">GVMAG-M-3300024261-8</strain>
    </source>
</reference>
<name>A0A6C0IQF1_9ZZZZ</name>
<evidence type="ECO:0000313" key="1">
    <source>
        <dbReference type="EMBL" id="QHT95438.1"/>
    </source>
</evidence>
<dbReference type="AlphaFoldDB" id="A0A6C0IQF1"/>
<organism evidence="1">
    <name type="scientific">viral metagenome</name>
    <dbReference type="NCBI Taxonomy" id="1070528"/>
    <lineage>
        <taxon>unclassified sequences</taxon>
        <taxon>metagenomes</taxon>
        <taxon>organismal metagenomes</taxon>
    </lineage>
</organism>